<evidence type="ECO:0000256" key="2">
    <source>
        <dbReference type="ARBA" id="ARBA00005013"/>
    </source>
</evidence>
<comment type="catalytic activity">
    <reaction evidence="1 6">
        <text>7,8-dihydroneopterin = 6-hydroxymethyl-7,8-dihydropterin + glycolaldehyde</text>
        <dbReference type="Rhea" id="RHEA:10540"/>
        <dbReference type="ChEBI" id="CHEBI:17001"/>
        <dbReference type="ChEBI" id="CHEBI:17071"/>
        <dbReference type="ChEBI" id="CHEBI:44841"/>
        <dbReference type="EC" id="4.1.2.25"/>
    </reaction>
</comment>
<evidence type="ECO:0000259" key="7">
    <source>
        <dbReference type="SMART" id="SM00905"/>
    </source>
</evidence>
<dbReference type="GO" id="GO:0005737">
    <property type="term" value="C:cytoplasm"/>
    <property type="evidence" value="ECO:0007669"/>
    <property type="project" value="TreeGrafter"/>
</dbReference>
<name>A0AA35CNY9_9FIRM</name>
<dbReference type="InterPro" id="IPR006156">
    <property type="entry name" value="Dihydroneopterin_aldolase"/>
</dbReference>
<evidence type="ECO:0000256" key="5">
    <source>
        <dbReference type="ARBA" id="ARBA00023239"/>
    </source>
</evidence>
<dbReference type="AlphaFoldDB" id="A0AA35CNY9"/>
<protein>
    <recommendedName>
        <fullName evidence="6">7,8-dihydroneopterin aldolase</fullName>
        <ecNumber evidence="6">4.1.2.25</ecNumber>
    </recommendedName>
</protein>
<comment type="similarity">
    <text evidence="3 6">Belongs to the DHNA family.</text>
</comment>
<dbReference type="Pfam" id="PF02152">
    <property type="entry name" value="FolB"/>
    <property type="match status" value="1"/>
</dbReference>
<comment type="function">
    <text evidence="6">Catalyzes the conversion of 7,8-dihydroneopterin to 6-hydroxymethyl-7,8-dihydropterin.</text>
</comment>
<organism evidence="8 9">
    <name type="scientific">Caldinitratiruptor microaerophilus</name>
    <dbReference type="NCBI Taxonomy" id="671077"/>
    <lineage>
        <taxon>Bacteria</taxon>
        <taxon>Bacillati</taxon>
        <taxon>Bacillota</taxon>
        <taxon>Clostridia</taxon>
        <taxon>Eubacteriales</taxon>
        <taxon>Symbiobacteriaceae</taxon>
        <taxon>Caldinitratiruptor</taxon>
    </lineage>
</organism>
<dbReference type="SUPFAM" id="SSF55620">
    <property type="entry name" value="Tetrahydrobiopterin biosynthesis enzymes-like"/>
    <property type="match status" value="1"/>
</dbReference>
<sequence length="128" mass="14180">MSVDRILISGMQFFGRHGVNEREAEQGQVFGVDAELFLDLREAGRSDDLRRTVDYAAVFREVRAVVEGPAVRLVETLAERIAGRLLDRFPADAVTVRVHKPRAPIPGTFADVCVEIHRRRAGDGPRGG</sequence>
<evidence type="ECO:0000256" key="1">
    <source>
        <dbReference type="ARBA" id="ARBA00001353"/>
    </source>
</evidence>
<proteinExistence type="inferred from homology"/>
<dbReference type="InterPro" id="IPR043133">
    <property type="entry name" value="GTP-CH-I_C/QueF"/>
</dbReference>
<dbReference type="GO" id="GO:0004150">
    <property type="term" value="F:dihydroneopterin aldolase activity"/>
    <property type="evidence" value="ECO:0007669"/>
    <property type="project" value="UniProtKB-UniRule"/>
</dbReference>
<evidence type="ECO:0000313" key="8">
    <source>
        <dbReference type="EMBL" id="BDG62064.1"/>
    </source>
</evidence>
<dbReference type="PANTHER" id="PTHR42844:SF1">
    <property type="entry name" value="DIHYDRONEOPTERIN ALDOLASE 1-RELATED"/>
    <property type="match status" value="1"/>
</dbReference>
<dbReference type="EMBL" id="AP025628">
    <property type="protein sequence ID" value="BDG62064.1"/>
    <property type="molecule type" value="Genomic_DNA"/>
</dbReference>
<reference evidence="8" key="1">
    <citation type="submission" date="2022-03" db="EMBL/GenBank/DDBJ databases">
        <title>Complete genome sequence of Caldinitratiruptor microaerophilus.</title>
        <authorList>
            <person name="Mukaiyama R."/>
            <person name="Nishiyama T."/>
            <person name="Ueda K."/>
        </authorList>
    </citation>
    <scope>NUCLEOTIDE SEQUENCE</scope>
    <source>
        <strain evidence="8">JCM 16183</strain>
    </source>
</reference>
<dbReference type="GO" id="GO:0046656">
    <property type="term" value="P:folic acid biosynthetic process"/>
    <property type="evidence" value="ECO:0007669"/>
    <property type="project" value="UniProtKB-UniRule"/>
</dbReference>
<dbReference type="Gene3D" id="3.30.1130.10">
    <property type="match status" value="1"/>
</dbReference>
<evidence type="ECO:0000313" key="9">
    <source>
        <dbReference type="Proteomes" id="UP001163687"/>
    </source>
</evidence>
<accession>A0AA35CNY9</accession>
<dbReference type="EC" id="4.1.2.25" evidence="6"/>
<gene>
    <name evidence="8" type="ORF">caldi_31540</name>
</gene>
<keyword evidence="4 6" id="KW-0289">Folate biosynthesis</keyword>
<dbReference type="PANTHER" id="PTHR42844">
    <property type="entry name" value="DIHYDRONEOPTERIN ALDOLASE 1-RELATED"/>
    <property type="match status" value="1"/>
</dbReference>
<feature type="domain" description="Dihydroneopterin aldolase/epimerase" evidence="7">
    <location>
        <begin position="6"/>
        <end position="118"/>
    </location>
</feature>
<dbReference type="GO" id="GO:0046654">
    <property type="term" value="P:tetrahydrofolate biosynthetic process"/>
    <property type="evidence" value="ECO:0007669"/>
    <property type="project" value="UniProtKB-UniRule"/>
</dbReference>
<dbReference type="NCBIfam" id="TIGR00525">
    <property type="entry name" value="folB"/>
    <property type="match status" value="1"/>
</dbReference>
<dbReference type="FunFam" id="3.30.1130.10:FF:000003">
    <property type="entry name" value="7,8-dihydroneopterin aldolase"/>
    <property type="match status" value="1"/>
</dbReference>
<comment type="pathway">
    <text evidence="2 6">Cofactor biosynthesis; tetrahydrofolate biosynthesis; 2-amino-4-hydroxy-6-hydroxymethyl-7,8-dihydropteridine diphosphate from 7,8-dihydroneopterin triphosphate: step 3/4.</text>
</comment>
<dbReference type="CDD" id="cd00534">
    <property type="entry name" value="DHNA_DHNTPE"/>
    <property type="match status" value="1"/>
</dbReference>
<evidence type="ECO:0000256" key="4">
    <source>
        <dbReference type="ARBA" id="ARBA00022909"/>
    </source>
</evidence>
<keyword evidence="5 6" id="KW-0456">Lyase</keyword>
<dbReference type="Proteomes" id="UP001163687">
    <property type="component" value="Chromosome"/>
</dbReference>
<dbReference type="NCBIfam" id="TIGR00526">
    <property type="entry name" value="folB_dom"/>
    <property type="match status" value="1"/>
</dbReference>
<evidence type="ECO:0000256" key="3">
    <source>
        <dbReference type="ARBA" id="ARBA00005708"/>
    </source>
</evidence>
<keyword evidence="9" id="KW-1185">Reference proteome</keyword>
<evidence type="ECO:0000256" key="6">
    <source>
        <dbReference type="RuleBase" id="RU362079"/>
    </source>
</evidence>
<dbReference type="SMART" id="SM00905">
    <property type="entry name" value="FolB"/>
    <property type="match status" value="1"/>
</dbReference>
<dbReference type="KEGG" id="cmic:caldi_31540"/>
<dbReference type="InterPro" id="IPR006157">
    <property type="entry name" value="FolB_dom"/>
</dbReference>